<dbReference type="AlphaFoldDB" id="U5MXF5"/>
<accession>U5MXF5</accession>
<dbReference type="KEGG" id="csb:CLSA_c31710"/>
<name>U5MXF5_CLOSA</name>
<evidence type="ECO:0000256" key="1">
    <source>
        <dbReference type="SAM" id="MobiDB-lite"/>
    </source>
</evidence>
<keyword evidence="3" id="KW-1185">Reference proteome</keyword>
<dbReference type="RefSeq" id="WP_022747280.1">
    <property type="nucleotide sequence ID" value="NC_022571.1"/>
</dbReference>
<feature type="compositionally biased region" description="Basic and acidic residues" evidence="1">
    <location>
        <begin position="10"/>
        <end position="21"/>
    </location>
</feature>
<feature type="region of interest" description="Disordered" evidence="1">
    <location>
        <begin position="1"/>
        <end position="23"/>
    </location>
</feature>
<reference evidence="2 3" key="1">
    <citation type="journal article" date="2013" name="Genome Announc.">
        <title>Complete Genome Sequence of the Solvent Producer Clostridium saccharobutylicum NCP262 (DSM 13864).</title>
        <authorList>
            <person name="Poehlein A."/>
            <person name="Hartwich K."/>
            <person name="Krabben P."/>
            <person name="Ehrenreich A."/>
            <person name="Liebl W."/>
            <person name="Durre P."/>
            <person name="Gottschalk G."/>
            <person name="Daniel R."/>
        </authorList>
    </citation>
    <scope>NUCLEOTIDE SEQUENCE [LARGE SCALE GENOMIC DNA]</scope>
    <source>
        <strain evidence="2">DSM 13864</strain>
    </source>
</reference>
<dbReference type="PATRIC" id="fig|1345695.10.peg.4459"/>
<dbReference type="HOGENOM" id="CLU_2463670_0_0_9"/>
<gene>
    <name evidence="2" type="ORF">CLSA_c31710</name>
</gene>
<organism evidence="2 3">
    <name type="scientific">Clostridium saccharobutylicum DSM 13864</name>
    <dbReference type="NCBI Taxonomy" id="1345695"/>
    <lineage>
        <taxon>Bacteria</taxon>
        <taxon>Bacillati</taxon>
        <taxon>Bacillota</taxon>
        <taxon>Clostridia</taxon>
        <taxon>Eubacteriales</taxon>
        <taxon>Clostridiaceae</taxon>
        <taxon>Clostridium</taxon>
    </lineage>
</organism>
<evidence type="ECO:0000313" key="2">
    <source>
        <dbReference type="EMBL" id="AGX44137.1"/>
    </source>
</evidence>
<dbReference type="OrthoDB" id="2067926at2"/>
<sequence>MENESDNSENNDKYRINKGESGDGFWGKVADAWVSSSVYDSLASMAEWEDENHEAIQFVLDNDQNYYALVPKDADVEKMYEVDIVDVK</sequence>
<dbReference type="GeneID" id="55475523"/>
<protein>
    <submittedName>
        <fullName evidence="2">Uncharacterized protein</fullName>
    </submittedName>
</protein>
<evidence type="ECO:0000313" key="3">
    <source>
        <dbReference type="Proteomes" id="UP000017118"/>
    </source>
</evidence>
<proteinExistence type="predicted"/>
<dbReference type="Proteomes" id="UP000017118">
    <property type="component" value="Chromosome"/>
</dbReference>
<dbReference type="EMBL" id="CP006721">
    <property type="protein sequence ID" value="AGX44137.1"/>
    <property type="molecule type" value="Genomic_DNA"/>
</dbReference>